<reference evidence="2 3" key="1">
    <citation type="submission" date="2024-05" db="EMBL/GenBank/DDBJ databases">
        <title>Genome sequencing and assembly of Indian major carp, Cirrhinus mrigala (Hamilton, 1822).</title>
        <authorList>
            <person name="Mohindra V."/>
            <person name="Chowdhury L.M."/>
            <person name="Lal K."/>
            <person name="Jena J.K."/>
        </authorList>
    </citation>
    <scope>NUCLEOTIDE SEQUENCE [LARGE SCALE GENOMIC DNA]</scope>
    <source>
        <strain evidence="2">CM1030</strain>
        <tissue evidence="2">Blood</tissue>
    </source>
</reference>
<comment type="caution">
    <text evidence="2">The sequence shown here is derived from an EMBL/GenBank/DDBJ whole genome shotgun (WGS) entry which is preliminary data.</text>
</comment>
<name>A0ABD0RVH6_CIRMR</name>
<evidence type="ECO:0000256" key="1">
    <source>
        <dbReference type="SAM" id="MobiDB-lite"/>
    </source>
</evidence>
<evidence type="ECO:0000313" key="2">
    <source>
        <dbReference type="EMBL" id="KAL0202559.1"/>
    </source>
</evidence>
<proteinExistence type="predicted"/>
<evidence type="ECO:0000313" key="3">
    <source>
        <dbReference type="Proteomes" id="UP001529510"/>
    </source>
</evidence>
<gene>
    <name evidence="2" type="ORF">M9458_000577</name>
</gene>
<feature type="compositionally biased region" description="Basic and acidic residues" evidence="1">
    <location>
        <begin position="1"/>
        <end position="11"/>
    </location>
</feature>
<dbReference type="AlphaFoldDB" id="A0ABD0RVH6"/>
<dbReference type="Proteomes" id="UP001529510">
    <property type="component" value="Unassembled WGS sequence"/>
</dbReference>
<keyword evidence="3" id="KW-1185">Reference proteome</keyword>
<dbReference type="EMBL" id="JAMKFB020000001">
    <property type="protein sequence ID" value="KAL0202559.1"/>
    <property type="molecule type" value="Genomic_DNA"/>
</dbReference>
<accession>A0ABD0RVH6</accession>
<protein>
    <submittedName>
        <fullName evidence="2">Uncharacterized protein</fullName>
    </submittedName>
</protein>
<feature type="non-terminal residue" evidence="2">
    <location>
        <position position="1"/>
    </location>
</feature>
<sequence length="94" mass="10005">EEVKEEERMEVENEEHDTEENIVGSAEDAPKTITDGGPTGVKTSTDPTSPDMEVEPDNGTDSPMTSEGKSQSSSSLETSNQCSLQQEVDVGGSE</sequence>
<organism evidence="2 3">
    <name type="scientific">Cirrhinus mrigala</name>
    <name type="common">Mrigala</name>
    <dbReference type="NCBI Taxonomy" id="683832"/>
    <lineage>
        <taxon>Eukaryota</taxon>
        <taxon>Metazoa</taxon>
        <taxon>Chordata</taxon>
        <taxon>Craniata</taxon>
        <taxon>Vertebrata</taxon>
        <taxon>Euteleostomi</taxon>
        <taxon>Actinopterygii</taxon>
        <taxon>Neopterygii</taxon>
        <taxon>Teleostei</taxon>
        <taxon>Ostariophysi</taxon>
        <taxon>Cypriniformes</taxon>
        <taxon>Cyprinidae</taxon>
        <taxon>Labeoninae</taxon>
        <taxon>Labeonini</taxon>
        <taxon>Cirrhinus</taxon>
    </lineage>
</organism>
<feature type="region of interest" description="Disordered" evidence="1">
    <location>
        <begin position="1"/>
        <end position="94"/>
    </location>
</feature>
<feature type="compositionally biased region" description="Low complexity" evidence="1">
    <location>
        <begin position="65"/>
        <end position="84"/>
    </location>
</feature>
<feature type="non-terminal residue" evidence="2">
    <location>
        <position position="94"/>
    </location>
</feature>